<dbReference type="PANTHER" id="PTHR21471:SF4">
    <property type="entry name" value="DUF1248 DOMAIN-CONTAINING PROTEIN"/>
    <property type="match status" value="1"/>
</dbReference>
<reference evidence="2" key="1">
    <citation type="submission" date="2022-11" db="EMBL/GenBank/DDBJ databases">
        <authorList>
            <person name="Kikuchi T."/>
        </authorList>
    </citation>
    <scope>NUCLEOTIDE SEQUENCE</scope>
    <source>
        <strain evidence="2">PS1010</strain>
    </source>
</reference>
<dbReference type="EMBL" id="CANHGI010000002">
    <property type="protein sequence ID" value="CAI5442015.1"/>
    <property type="molecule type" value="Genomic_DNA"/>
</dbReference>
<comment type="caution">
    <text evidence="2">The sequence shown here is derived from an EMBL/GenBank/DDBJ whole genome shotgun (WGS) entry which is preliminary data.</text>
</comment>
<accession>A0A9P1MZ37</accession>
<dbReference type="InterPro" id="IPR009658">
    <property type="entry name" value="DUF1248"/>
</dbReference>
<evidence type="ECO:0000259" key="1">
    <source>
        <dbReference type="Pfam" id="PF06852"/>
    </source>
</evidence>
<dbReference type="AlphaFoldDB" id="A0A9P1MZ37"/>
<dbReference type="InterPro" id="IPR016181">
    <property type="entry name" value="Acyl_CoA_acyltransferase"/>
</dbReference>
<dbReference type="PANTHER" id="PTHR21471">
    <property type="entry name" value="GNAT FAMILY ACETYLTRANSFERASE-RELATED"/>
    <property type="match status" value="1"/>
</dbReference>
<evidence type="ECO:0000313" key="2">
    <source>
        <dbReference type="EMBL" id="CAI5442015.1"/>
    </source>
</evidence>
<dbReference type="Gene3D" id="3.40.630.90">
    <property type="match status" value="1"/>
</dbReference>
<dbReference type="Pfam" id="PF06852">
    <property type="entry name" value="DUF1248"/>
    <property type="match status" value="1"/>
</dbReference>
<keyword evidence="3" id="KW-1185">Reference proteome</keyword>
<gene>
    <name evidence="2" type="ORF">CAMP_LOCUS4652</name>
</gene>
<dbReference type="Proteomes" id="UP001152747">
    <property type="component" value="Unassembled WGS sequence"/>
</dbReference>
<dbReference type="OrthoDB" id="5803319at2759"/>
<evidence type="ECO:0000313" key="3">
    <source>
        <dbReference type="Proteomes" id="UP001152747"/>
    </source>
</evidence>
<protein>
    <recommendedName>
        <fullName evidence="1">DUF1248 domain-containing protein</fullName>
    </recommendedName>
</protein>
<feature type="domain" description="DUF1248" evidence="1">
    <location>
        <begin position="26"/>
        <end position="199"/>
    </location>
</feature>
<organism evidence="2 3">
    <name type="scientific">Caenorhabditis angaria</name>
    <dbReference type="NCBI Taxonomy" id="860376"/>
    <lineage>
        <taxon>Eukaryota</taxon>
        <taxon>Metazoa</taxon>
        <taxon>Ecdysozoa</taxon>
        <taxon>Nematoda</taxon>
        <taxon>Chromadorea</taxon>
        <taxon>Rhabditida</taxon>
        <taxon>Rhabditina</taxon>
        <taxon>Rhabditomorpha</taxon>
        <taxon>Rhabditoidea</taxon>
        <taxon>Rhabditidae</taxon>
        <taxon>Peloderinae</taxon>
        <taxon>Caenorhabditis</taxon>
    </lineage>
</organism>
<proteinExistence type="predicted"/>
<name>A0A9P1MZ37_9PELO</name>
<dbReference type="SUPFAM" id="SSF55729">
    <property type="entry name" value="Acyl-CoA N-acyltransferases (Nat)"/>
    <property type="match status" value="1"/>
</dbReference>
<sequence length="330" mass="37739">MNRLLISTRYAQKRFLSSERILLTPKDVEIIRNPDNSLISSFLKTAGFTNSESKYNDIKLLKETMGENYNLYFLCLKDSEEVVSACQEITYKSLDSHSSSFQSWGISWNMQKYQGNGMLSYLMQTMADDLKAFKINAGGCVLPAMTAVWRQQLQSRIRGPVFYVSNYKVKDLVNPQTDYPDVTVKDINEKDLVEYDQSVFPYERSKYILEKFKNGVGKIAYDKNGKVSGMGLVTIHSSGDCVIGPMYANDKITAQAIFQNILSQMPIKDLKNIQIRCNDSFQDSTNWINPFLRQRHEMVQHSIVKFNRVIPEGLDYSKVFVNSNPTNAPI</sequence>